<dbReference type="GO" id="GO:0016020">
    <property type="term" value="C:membrane"/>
    <property type="evidence" value="ECO:0007669"/>
    <property type="project" value="TreeGrafter"/>
</dbReference>
<dbReference type="EMBL" id="JANBUO010001198">
    <property type="protein sequence ID" value="KAJ2799336.1"/>
    <property type="molecule type" value="Genomic_DNA"/>
</dbReference>
<dbReference type="InterPro" id="IPR008254">
    <property type="entry name" value="Flavodoxin/NO_synth"/>
</dbReference>
<protein>
    <recommendedName>
        <fullName evidence="3">Flavodoxin-like domain-containing protein</fullName>
    </recommendedName>
</protein>
<dbReference type="Proteomes" id="UP001140094">
    <property type="component" value="Unassembled WGS sequence"/>
</dbReference>
<gene>
    <name evidence="4" type="ORF">H4R20_004483</name>
</gene>
<dbReference type="NCBIfam" id="TIGR01755">
    <property type="entry name" value="flav_wrbA"/>
    <property type="match status" value="1"/>
</dbReference>
<dbReference type="SUPFAM" id="SSF52218">
    <property type="entry name" value="Flavoproteins"/>
    <property type="match status" value="1"/>
</dbReference>
<sequence>MAKPKVFVIYYSTYGHVHTLSQSLVKGALKPGTVDVELYQIAETLSEDTLEKMHAAPKANVPEITADKLADADGILLGFPTRFGTAPAQVKALFDATGKLWASKALQGKSVGMFFSTGSQHGGQESTAYTFLPHLAHHGMIYVPLGYPSAHMFDNDTIVGGSAWGSGVIAGPDGSLQPTYKELEIAEIQGEKFAQVVTKLAAGSEQKDNAEKQQSAAKASENVAAADSQNPAASAPAQLAKPAADSAPQADASAAAAGTSAAAKEKGGTMRKLVAKFKKAFK</sequence>
<accession>A0A9W8HT85</accession>
<keyword evidence="5" id="KW-1185">Reference proteome</keyword>
<dbReference type="PROSITE" id="PS50902">
    <property type="entry name" value="FLAVODOXIN_LIKE"/>
    <property type="match status" value="1"/>
</dbReference>
<proteinExistence type="inferred from homology"/>
<dbReference type="NCBIfam" id="NF002999">
    <property type="entry name" value="PRK03767.1"/>
    <property type="match status" value="1"/>
</dbReference>
<dbReference type="InterPro" id="IPR005025">
    <property type="entry name" value="FMN_Rdtase-like_dom"/>
</dbReference>
<dbReference type="AlphaFoldDB" id="A0A9W8HT85"/>
<feature type="domain" description="Flavodoxin-like" evidence="3">
    <location>
        <begin position="6"/>
        <end position="169"/>
    </location>
</feature>
<dbReference type="OrthoDB" id="504689at2759"/>
<feature type="compositionally biased region" description="Low complexity" evidence="2">
    <location>
        <begin position="215"/>
        <end position="262"/>
    </location>
</feature>
<evidence type="ECO:0000313" key="4">
    <source>
        <dbReference type="EMBL" id="KAJ2799336.1"/>
    </source>
</evidence>
<evidence type="ECO:0000256" key="2">
    <source>
        <dbReference type="SAM" id="MobiDB-lite"/>
    </source>
</evidence>
<dbReference type="PANTHER" id="PTHR30546">
    <property type="entry name" value="FLAVODOXIN-RELATED PROTEIN WRBA-RELATED"/>
    <property type="match status" value="1"/>
</dbReference>
<evidence type="ECO:0000313" key="5">
    <source>
        <dbReference type="Proteomes" id="UP001140094"/>
    </source>
</evidence>
<dbReference type="Gene3D" id="3.40.50.360">
    <property type="match status" value="1"/>
</dbReference>
<comment type="caution">
    <text evidence="4">The sequence shown here is derived from an EMBL/GenBank/DDBJ whole genome shotgun (WGS) entry which is preliminary data.</text>
</comment>
<evidence type="ECO:0000259" key="3">
    <source>
        <dbReference type="PROSITE" id="PS50902"/>
    </source>
</evidence>
<dbReference type="GO" id="GO:0003955">
    <property type="term" value="F:NAD(P)H dehydrogenase (quinone) activity"/>
    <property type="evidence" value="ECO:0007669"/>
    <property type="project" value="InterPro"/>
</dbReference>
<name>A0A9W8HT85_9FUNG</name>
<evidence type="ECO:0000256" key="1">
    <source>
        <dbReference type="ARBA" id="ARBA00006961"/>
    </source>
</evidence>
<dbReference type="PANTHER" id="PTHR30546:SF23">
    <property type="entry name" value="FLAVOPROTEIN-LIKE PROTEIN YCP4-RELATED"/>
    <property type="match status" value="1"/>
</dbReference>
<dbReference type="FunFam" id="3.40.50.360:FF:000001">
    <property type="entry name" value="NAD(P)H dehydrogenase (Quinone) FQR1-like"/>
    <property type="match status" value="1"/>
</dbReference>
<dbReference type="InterPro" id="IPR010089">
    <property type="entry name" value="Flavoprotein_WrbA-like"/>
</dbReference>
<dbReference type="GO" id="GO:0010181">
    <property type="term" value="F:FMN binding"/>
    <property type="evidence" value="ECO:0007669"/>
    <property type="project" value="InterPro"/>
</dbReference>
<feature type="region of interest" description="Disordered" evidence="2">
    <location>
        <begin position="204"/>
        <end position="269"/>
    </location>
</feature>
<reference evidence="4" key="1">
    <citation type="submission" date="2022-07" db="EMBL/GenBank/DDBJ databases">
        <title>Phylogenomic reconstructions and comparative analyses of Kickxellomycotina fungi.</title>
        <authorList>
            <person name="Reynolds N.K."/>
            <person name="Stajich J.E."/>
            <person name="Barry K."/>
            <person name="Grigoriev I.V."/>
            <person name="Crous P."/>
            <person name="Smith M.E."/>
        </authorList>
    </citation>
    <scope>NUCLEOTIDE SEQUENCE</scope>
    <source>
        <strain evidence="4">NRRL 1565</strain>
    </source>
</reference>
<dbReference type="Pfam" id="PF03358">
    <property type="entry name" value="FMN_red"/>
    <property type="match status" value="1"/>
</dbReference>
<dbReference type="InterPro" id="IPR029039">
    <property type="entry name" value="Flavoprotein-like_sf"/>
</dbReference>
<organism evidence="4 5">
    <name type="scientific">Coemansia guatemalensis</name>
    <dbReference type="NCBI Taxonomy" id="2761395"/>
    <lineage>
        <taxon>Eukaryota</taxon>
        <taxon>Fungi</taxon>
        <taxon>Fungi incertae sedis</taxon>
        <taxon>Zoopagomycota</taxon>
        <taxon>Kickxellomycotina</taxon>
        <taxon>Kickxellomycetes</taxon>
        <taxon>Kickxellales</taxon>
        <taxon>Kickxellaceae</taxon>
        <taxon>Coemansia</taxon>
    </lineage>
</organism>
<comment type="similarity">
    <text evidence="1">Belongs to the WrbA family.</text>
</comment>